<dbReference type="PANTHER" id="PTHR40590">
    <property type="entry name" value="CYTOPLASMIC PROTEIN-RELATED"/>
    <property type="match status" value="1"/>
</dbReference>
<dbReference type="InterPro" id="IPR002816">
    <property type="entry name" value="TraB/PrgY/GumN_fam"/>
</dbReference>
<reference evidence="2 3" key="1">
    <citation type="submission" date="2020-11" db="EMBL/GenBank/DDBJ databases">
        <title>The genome sequence of Erythrobacter sp. 6D36.</title>
        <authorList>
            <person name="Liu Y."/>
        </authorList>
    </citation>
    <scope>NUCLEOTIDE SEQUENCE [LARGE SCALE GENOMIC DNA]</scope>
    <source>
        <strain evidence="2 3">6D36</strain>
    </source>
</reference>
<dbReference type="PANTHER" id="PTHR40590:SF1">
    <property type="entry name" value="CYTOPLASMIC PROTEIN"/>
    <property type="match status" value="1"/>
</dbReference>
<sequence>MKRVLLGTAACFSLLFQGAAAQAQDAVSDVAPALAVAVEDPKELSGPALWMLADEDTTIYLFGTVHALPREVKWRVGPVEQALEYSSTLVTEIPGDAITDPSSQQMIAAKAMLSGNKTMRDLLDADQRVSYETAMSKLGLPVDAFDRFEPWFAGMTLAMLPLLKAGYDMDSGVEKVIEKDLSPQVTRDALETIGFQIDMFDQLPMQSQISFLMSSAENIESVSPMMDKMVAEWMEGDADGLAALLNEGLTDPVLTNILLYNRNAKWAEWIDNRMDKPGAVFVAVGAGHLAGEKSVQYYLTQRGFRVERVQ</sequence>
<organism evidence="2 3">
    <name type="scientific">Qipengyuania soli</name>
    <dbReference type="NCBI Taxonomy" id="2782568"/>
    <lineage>
        <taxon>Bacteria</taxon>
        <taxon>Pseudomonadati</taxon>
        <taxon>Pseudomonadota</taxon>
        <taxon>Alphaproteobacteria</taxon>
        <taxon>Sphingomonadales</taxon>
        <taxon>Erythrobacteraceae</taxon>
        <taxon>Qipengyuania</taxon>
    </lineage>
</organism>
<gene>
    <name evidence="2" type="ORF">IRL76_05330</name>
</gene>
<dbReference type="Proteomes" id="UP000594459">
    <property type="component" value="Chromosome"/>
</dbReference>
<proteinExistence type="predicted"/>
<name>A0A7S8F6L7_9SPHN</name>
<dbReference type="KEGG" id="qso:IRL76_05330"/>
<dbReference type="InterPro" id="IPR047111">
    <property type="entry name" value="YbaP-like"/>
</dbReference>
<feature type="signal peptide" evidence="1">
    <location>
        <begin position="1"/>
        <end position="23"/>
    </location>
</feature>
<evidence type="ECO:0000313" key="2">
    <source>
        <dbReference type="EMBL" id="QPC99958.1"/>
    </source>
</evidence>
<protein>
    <submittedName>
        <fullName evidence="2">TraB/GumN family protein</fullName>
    </submittedName>
</protein>
<evidence type="ECO:0000256" key="1">
    <source>
        <dbReference type="SAM" id="SignalP"/>
    </source>
</evidence>
<evidence type="ECO:0000313" key="3">
    <source>
        <dbReference type="Proteomes" id="UP000594459"/>
    </source>
</evidence>
<dbReference type="RefSeq" id="WP_200983752.1">
    <property type="nucleotide sequence ID" value="NZ_CP064654.1"/>
</dbReference>
<dbReference type="AlphaFoldDB" id="A0A7S8F6L7"/>
<keyword evidence="3" id="KW-1185">Reference proteome</keyword>
<feature type="chain" id="PRO_5032621446" evidence="1">
    <location>
        <begin position="24"/>
        <end position="310"/>
    </location>
</feature>
<dbReference type="EMBL" id="CP064654">
    <property type="protein sequence ID" value="QPC99958.1"/>
    <property type="molecule type" value="Genomic_DNA"/>
</dbReference>
<dbReference type="CDD" id="cd14789">
    <property type="entry name" value="Tiki"/>
    <property type="match status" value="1"/>
</dbReference>
<accession>A0A7S8F6L7</accession>
<keyword evidence="1" id="KW-0732">Signal</keyword>
<dbReference type="Pfam" id="PF01963">
    <property type="entry name" value="TraB_PrgY_gumN"/>
    <property type="match status" value="1"/>
</dbReference>